<evidence type="ECO:0000313" key="5">
    <source>
        <dbReference type="Proteomes" id="UP000507245"/>
    </source>
</evidence>
<dbReference type="Proteomes" id="UP000507222">
    <property type="component" value="Unassembled WGS sequence"/>
</dbReference>
<dbReference type="EMBL" id="CAEKDK010000004">
    <property type="protein sequence ID" value="CAB4277850.1"/>
    <property type="molecule type" value="Genomic_DNA"/>
</dbReference>
<reference evidence="5" key="1">
    <citation type="journal article" date="2020" name="Genome Biol.">
        <title>Gamete binning: chromosome-level and haplotype-resolved genome assembly enabled by high-throughput single-cell sequencing of gamete genomes.</title>
        <authorList>
            <person name="Campoy J.A."/>
            <person name="Sun H."/>
            <person name="Goel M."/>
            <person name="Jiao W.-B."/>
            <person name="Folz-Donahue K."/>
            <person name="Wang N."/>
            <person name="Rubio M."/>
            <person name="Liu C."/>
            <person name="Kukat C."/>
            <person name="Ruiz D."/>
            <person name="Huettel B."/>
            <person name="Schneeberger K."/>
        </authorList>
    </citation>
    <scope>NUCLEOTIDE SEQUENCE [LARGE SCALE GENOMIC DNA]</scope>
    <source>
        <strain evidence="5">cv. Rojo Pasion</strain>
    </source>
</reference>
<organism evidence="2 4">
    <name type="scientific">Prunus armeniaca</name>
    <name type="common">Apricot</name>
    <name type="synonym">Armeniaca vulgaris</name>
    <dbReference type="NCBI Taxonomy" id="36596"/>
    <lineage>
        <taxon>Eukaryota</taxon>
        <taxon>Viridiplantae</taxon>
        <taxon>Streptophyta</taxon>
        <taxon>Embryophyta</taxon>
        <taxon>Tracheophyta</taxon>
        <taxon>Spermatophyta</taxon>
        <taxon>Magnoliopsida</taxon>
        <taxon>eudicotyledons</taxon>
        <taxon>Gunneridae</taxon>
        <taxon>Pentapetalae</taxon>
        <taxon>rosids</taxon>
        <taxon>fabids</taxon>
        <taxon>Rosales</taxon>
        <taxon>Rosaceae</taxon>
        <taxon>Amygdaloideae</taxon>
        <taxon>Amygdaleae</taxon>
        <taxon>Prunus</taxon>
    </lineage>
</organism>
<dbReference type="AlphaFoldDB" id="A0A6J5UMU0"/>
<dbReference type="EMBL" id="CAEKKB010000004">
    <property type="protein sequence ID" value="CAB4308275.1"/>
    <property type="molecule type" value="Genomic_DNA"/>
</dbReference>
<gene>
    <name evidence="2" type="ORF">CURHAP_LOCUS27811</name>
    <name evidence="3" type="ORF">ORAREDHAP_LOCUS27543</name>
</gene>
<keyword evidence="5" id="KW-1185">Reference proteome</keyword>
<evidence type="ECO:0000313" key="4">
    <source>
        <dbReference type="Proteomes" id="UP000507222"/>
    </source>
</evidence>
<evidence type="ECO:0000256" key="1">
    <source>
        <dbReference type="SAM" id="MobiDB-lite"/>
    </source>
</evidence>
<feature type="region of interest" description="Disordered" evidence="1">
    <location>
        <begin position="1"/>
        <end position="21"/>
    </location>
</feature>
<protein>
    <submittedName>
        <fullName evidence="2">Uncharacterized protein</fullName>
    </submittedName>
</protein>
<name>A0A6J5UMU0_PRUAR</name>
<evidence type="ECO:0000313" key="2">
    <source>
        <dbReference type="EMBL" id="CAB4277850.1"/>
    </source>
</evidence>
<sequence length="140" mass="15165">MVELRTGIRHHSSIPATQPPSSPILSLSLRATQDPNPLCICFSLPLCVCLSLSRTPSPPRPKPSIYVSLSFCVSPYRSSSRSREPDLVAVLRGLGGRSGLAKWRSGLGFLRDKVVMWAGSGGGGAVEKMMTLDFVFVFIF</sequence>
<accession>A0A6J5UMU0</accession>
<reference evidence="2 4" key="2">
    <citation type="submission" date="2020-05" db="EMBL/GenBank/DDBJ databases">
        <authorList>
            <person name="Campoy J."/>
            <person name="Schneeberger K."/>
            <person name="Spophaly S."/>
        </authorList>
    </citation>
    <scope>NUCLEOTIDE SEQUENCE [LARGE SCALE GENOMIC DNA]</scope>
    <source>
        <strain evidence="2">PruArmRojPasFocal</strain>
    </source>
</reference>
<evidence type="ECO:0000313" key="3">
    <source>
        <dbReference type="EMBL" id="CAB4308275.1"/>
    </source>
</evidence>
<dbReference type="Proteomes" id="UP000507245">
    <property type="component" value="Unassembled WGS sequence"/>
</dbReference>
<proteinExistence type="predicted"/>